<protein>
    <submittedName>
        <fullName evidence="1">Uncharacterized protein</fullName>
    </submittedName>
</protein>
<gene>
    <name evidence="1" type="ORF">MICAB_4580011</name>
</gene>
<dbReference type="AlphaFoldDB" id="I4FRI1"/>
<name>I4FRI1_MICAE</name>
<sequence length="40" mass="4402">MLSPHDKLKNASFLGAFLFIRLKKPMTIITKADKKVGSGV</sequence>
<dbReference type="Proteomes" id="UP000003172">
    <property type="component" value="Unassembled WGS sequence"/>
</dbReference>
<evidence type="ECO:0000313" key="2">
    <source>
        <dbReference type="Proteomes" id="UP000003172"/>
    </source>
</evidence>
<reference evidence="1 2" key="1">
    <citation type="submission" date="2012-04" db="EMBL/GenBank/DDBJ databases">
        <authorList>
            <person name="Genoscope - CEA"/>
        </authorList>
    </citation>
    <scope>NUCLEOTIDE SEQUENCE [LARGE SCALE GENOMIC DNA]</scope>
    <source>
        <strain evidence="1 2">9717</strain>
    </source>
</reference>
<accession>I4FRI1</accession>
<dbReference type="EMBL" id="CAII01000399">
    <property type="protein sequence ID" value="CCH98256.1"/>
    <property type="molecule type" value="Genomic_DNA"/>
</dbReference>
<evidence type="ECO:0000313" key="1">
    <source>
        <dbReference type="EMBL" id="CCH98256.1"/>
    </source>
</evidence>
<organism evidence="1 2">
    <name type="scientific">Microcystis aeruginosa PCC 9717</name>
    <dbReference type="NCBI Taxonomy" id="1160286"/>
    <lineage>
        <taxon>Bacteria</taxon>
        <taxon>Bacillati</taxon>
        <taxon>Cyanobacteriota</taxon>
        <taxon>Cyanophyceae</taxon>
        <taxon>Oscillatoriophycideae</taxon>
        <taxon>Chroococcales</taxon>
        <taxon>Microcystaceae</taxon>
        <taxon>Microcystis</taxon>
    </lineage>
</organism>
<dbReference type="HOGENOM" id="CLU_3170210_0_0_3"/>
<proteinExistence type="predicted"/>
<comment type="caution">
    <text evidence="1">The sequence shown here is derived from an EMBL/GenBank/DDBJ whole genome shotgun (WGS) entry which is preliminary data.</text>
</comment>